<dbReference type="InterPro" id="IPR005183">
    <property type="entry name" value="DUF305_CopM-like"/>
</dbReference>
<dbReference type="Gene3D" id="1.20.1260.10">
    <property type="match status" value="1"/>
</dbReference>
<name>A0A443I9D5_9GAMM</name>
<proteinExistence type="predicted"/>
<dbReference type="InterPro" id="IPR012347">
    <property type="entry name" value="Ferritin-like"/>
</dbReference>
<keyword evidence="4" id="KW-1185">Reference proteome</keyword>
<accession>A0A443I9D5</accession>
<feature type="chain" id="PRO_5019558856" description="DUF305 domain-containing protein" evidence="1">
    <location>
        <begin position="21"/>
        <end position="116"/>
    </location>
</feature>
<dbReference type="Proteomes" id="UP000288794">
    <property type="component" value="Unassembled WGS sequence"/>
</dbReference>
<keyword evidence="1" id="KW-0732">Signal</keyword>
<dbReference type="RefSeq" id="WP_128179252.1">
    <property type="nucleotide sequence ID" value="NZ_CP071409.1"/>
</dbReference>
<evidence type="ECO:0000259" key="2">
    <source>
        <dbReference type="Pfam" id="PF03713"/>
    </source>
</evidence>
<dbReference type="EMBL" id="JMEE01000046">
    <property type="protein sequence ID" value="RWR00600.1"/>
    <property type="molecule type" value="Genomic_DNA"/>
</dbReference>
<feature type="domain" description="DUF305" evidence="2">
    <location>
        <begin position="23"/>
        <end position="111"/>
    </location>
</feature>
<evidence type="ECO:0000256" key="1">
    <source>
        <dbReference type="SAM" id="SignalP"/>
    </source>
</evidence>
<dbReference type="PANTHER" id="PTHR36933:SF1">
    <property type="entry name" value="SLL0788 PROTEIN"/>
    <property type="match status" value="1"/>
</dbReference>
<evidence type="ECO:0000313" key="3">
    <source>
        <dbReference type="EMBL" id="RWR00600.1"/>
    </source>
</evidence>
<reference evidence="3 4" key="1">
    <citation type="submission" date="2014-04" db="EMBL/GenBank/DDBJ databases">
        <title>Draft genome sequence of Pantoea beijingensis strain LMG 27579, an emerging pathogen to Pleurotus eryngii with potential industrial application.</title>
        <authorList>
            <person name="Xu F."/>
            <person name="Liu Y."/>
            <person name="Wang S."/>
            <person name="Yin Y."/>
            <person name="Ma Y."/>
            <person name="Zhao S."/>
            <person name="Rong C."/>
        </authorList>
    </citation>
    <scope>NUCLEOTIDE SEQUENCE [LARGE SCALE GENOMIC DNA]</scope>
    <source>
        <strain evidence="3 4">LMG 27579</strain>
    </source>
</reference>
<protein>
    <recommendedName>
        <fullName evidence="2">DUF305 domain-containing protein</fullName>
    </recommendedName>
</protein>
<dbReference type="PANTHER" id="PTHR36933">
    <property type="entry name" value="SLL0788 PROTEIN"/>
    <property type="match status" value="1"/>
</dbReference>
<sequence>MRKMNVLLLTACLLPLSSLAADKMEMSHGESSEAQQSYQKGMDKMHHDMMQGMIADDPDVAFAQGMTAHHQGAIDMAKTELQHGKDPEMRKLAQQIIVAQQPEIEQMQNWLKQHKK</sequence>
<gene>
    <name evidence="3" type="ORF">ED28_17205</name>
</gene>
<dbReference type="AlphaFoldDB" id="A0A443I9D5"/>
<comment type="caution">
    <text evidence="3">The sequence shown here is derived from an EMBL/GenBank/DDBJ whole genome shotgun (WGS) entry which is preliminary data.</text>
</comment>
<organism evidence="3 4">
    <name type="scientific">[Pantoea] beijingensis</name>
    <dbReference type="NCBI Taxonomy" id="1324864"/>
    <lineage>
        <taxon>Bacteria</taxon>
        <taxon>Pseudomonadati</taxon>
        <taxon>Pseudomonadota</taxon>
        <taxon>Gammaproteobacteria</taxon>
        <taxon>Enterobacterales</taxon>
        <taxon>Erwiniaceae</taxon>
        <taxon>Erwinia</taxon>
    </lineage>
</organism>
<feature type="signal peptide" evidence="1">
    <location>
        <begin position="1"/>
        <end position="20"/>
    </location>
</feature>
<evidence type="ECO:0000313" key="4">
    <source>
        <dbReference type="Proteomes" id="UP000288794"/>
    </source>
</evidence>
<dbReference type="Pfam" id="PF03713">
    <property type="entry name" value="DUF305"/>
    <property type="match status" value="1"/>
</dbReference>